<dbReference type="STRING" id="180088.A0A1J8PYX0"/>
<comment type="caution">
    <text evidence="3">The sequence shown here is derived from an EMBL/GenBank/DDBJ whole genome shotgun (WGS) entry which is preliminary data.</text>
</comment>
<keyword evidence="2" id="KW-0472">Membrane</keyword>
<gene>
    <name evidence="3" type="ORF">AZE42_04436</name>
</gene>
<feature type="transmembrane region" description="Helical" evidence="2">
    <location>
        <begin position="121"/>
        <end position="142"/>
    </location>
</feature>
<feature type="transmembrane region" description="Helical" evidence="2">
    <location>
        <begin position="238"/>
        <end position="257"/>
    </location>
</feature>
<dbReference type="OrthoDB" id="2553651at2759"/>
<sequence length="267" mass="29129">MSYASVAARDAPPPSEQACTETLNIVVVLTTPQPHPDPALLTTEQSPSSNIIDDTSKVNVIPCDFEEDPSTYTSDVYVPKETEGDTGRVGKGKGSKRLQEAQAEGTYLWEVTKHYLLRPGIAGGLVGLANIGLLSSVGYAFYTKPDLRRNFTAIGSAAGGTLLLIGTEGYAAEKYRGISEKKRCVGEQDTLIYKQFREHIFRPGVLGGLVGLVNTAILGAVGYYSYVNWDKSKWNRDVVTAVSLGLLTLWSGEGYLAERYRTVRRRQ</sequence>
<feature type="region of interest" description="Disordered" evidence="1">
    <location>
        <begin position="72"/>
        <end position="96"/>
    </location>
</feature>
<feature type="transmembrane region" description="Helical" evidence="2">
    <location>
        <begin position="154"/>
        <end position="172"/>
    </location>
</feature>
<proteinExistence type="predicted"/>
<reference evidence="3 4" key="1">
    <citation type="submission" date="2016-03" db="EMBL/GenBank/DDBJ databases">
        <title>Comparative genomics of the ectomycorrhizal sister species Rhizopogon vinicolor and Rhizopogon vesiculosus (Basidiomycota: Boletales) reveals a divergence of the mating type B locus.</title>
        <authorList>
            <person name="Mujic A.B."/>
            <person name="Kuo A."/>
            <person name="Tritt A."/>
            <person name="Lipzen A."/>
            <person name="Chen C."/>
            <person name="Johnson J."/>
            <person name="Sharma A."/>
            <person name="Barry K."/>
            <person name="Grigoriev I.V."/>
            <person name="Spatafora J.W."/>
        </authorList>
    </citation>
    <scope>NUCLEOTIDE SEQUENCE [LARGE SCALE GENOMIC DNA]</scope>
    <source>
        <strain evidence="3 4">AM-OR11-056</strain>
    </source>
</reference>
<dbReference type="AlphaFoldDB" id="A0A1J8PYX0"/>
<evidence type="ECO:0000256" key="1">
    <source>
        <dbReference type="SAM" id="MobiDB-lite"/>
    </source>
</evidence>
<dbReference type="Proteomes" id="UP000183567">
    <property type="component" value="Unassembled WGS sequence"/>
</dbReference>
<feature type="transmembrane region" description="Helical" evidence="2">
    <location>
        <begin position="204"/>
        <end position="226"/>
    </location>
</feature>
<organism evidence="3 4">
    <name type="scientific">Rhizopogon vesiculosus</name>
    <dbReference type="NCBI Taxonomy" id="180088"/>
    <lineage>
        <taxon>Eukaryota</taxon>
        <taxon>Fungi</taxon>
        <taxon>Dikarya</taxon>
        <taxon>Basidiomycota</taxon>
        <taxon>Agaricomycotina</taxon>
        <taxon>Agaricomycetes</taxon>
        <taxon>Agaricomycetidae</taxon>
        <taxon>Boletales</taxon>
        <taxon>Suillineae</taxon>
        <taxon>Rhizopogonaceae</taxon>
        <taxon>Rhizopogon</taxon>
    </lineage>
</organism>
<keyword evidence="4" id="KW-1185">Reference proteome</keyword>
<keyword evidence="2" id="KW-1133">Transmembrane helix</keyword>
<protein>
    <submittedName>
        <fullName evidence="3">Uncharacterized protein</fullName>
    </submittedName>
</protein>
<evidence type="ECO:0000256" key="2">
    <source>
        <dbReference type="SAM" id="Phobius"/>
    </source>
</evidence>
<feature type="compositionally biased region" description="Basic and acidic residues" evidence="1">
    <location>
        <begin position="78"/>
        <end position="88"/>
    </location>
</feature>
<keyword evidence="2" id="KW-0812">Transmembrane</keyword>
<dbReference type="EMBL" id="LVVM01003644">
    <property type="protein sequence ID" value="OJA14494.1"/>
    <property type="molecule type" value="Genomic_DNA"/>
</dbReference>
<evidence type="ECO:0000313" key="3">
    <source>
        <dbReference type="EMBL" id="OJA14494.1"/>
    </source>
</evidence>
<name>A0A1J8PYX0_9AGAM</name>
<accession>A0A1J8PYX0</accession>
<evidence type="ECO:0000313" key="4">
    <source>
        <dbReference type="Proteomes" id="UP000183567"/>
    </source>
</evidence>